<name>A0A8S0VDE6_OLEEU</name>
<keyword evidence="1" id="KW-0175">Coiled coil</keyword>
<feature type="non-terminal residue" evidence="2">
    <location>
        <position position="1"/>
    </location>
</feature>
<evidence type="ECO:0000313" key="3">
    <source>
        <dbReference type="Proteomes" id="UP000594638"/>
    </source>
</evidence>
<dbReference type="EMBL" id="CACTIH010009330">
    <property type="protein sequence ID" value="CAA3029775.1"/>
    <property type="molecule type" value="Genomic_DNA"/>
</dbReference>
<reference evidence="2 3" key="1">
    <citation type="submission" date="2019-12" db="EMBL/GenBank/DDBJ databases">
        <authorList>
            <person name="Alioto T."/>
            <person name="Alioto T."/>
            <person name="Gomez Garrido J."/>
        </authorList>
    </citation>
    <scope>NUCLEOTIDE SEQUENCE [LARGE SCALE GENOMIC DNA]</scope>
</reference>
<evidence type="ECO:0000256" key="1">
    <source>
        <dbReference type="SAM" id="Coils"/>
    </source>
</evidence>
<comment type="caution">
    <text evidence="2">The sequence shown here is derived from an EMBL/GenBank/DDBJ whole genome shotgun (WGS) entry which is preliminary data.</text>
</comment>
<dbReference type="PANTHER" id="PTHR33431:SF12">
    <property type="entry name" value="HIGH MOBILITY GROUP BOX PROTEIN, PUTATIVE (DUF1635)-RELATED"/>
    <property type="match status" value="1"/>
</dbReference>
<feature type="coiled-coil region" evidence="1">
    <location>
        <begin position="14"/>
        <end position="73"/>
    </location>
</feature>
<dbReference type="AlphaFoldDB" id="A0A8S0VDE6"/>
<keyword evidence="3" id="KW-1185">Reference proteome</keyword>
<evidence type="ECO:0000313" key="2">
    <source>
        <dbReference type="EMBL" id="CAA3029775.1"/>
    </source>
</evidence>
<proteinExistence type="predicted"/>
<protein>
    <submittedName>
        <fullName evidence="2">Uncharacterized protein</fullName>
    </submittedName>
</protein>
<accession>A0A8S0VDE6</accession>
<organism evidence="2 3">
    <name type="scientific">Olea europaea subsp. europaea</name>
    <dbReference type="NCBI Taxonomy" id="158383"/>
    <lineage>
        <taxon>Eukaryota</taxon>
        <taxon>Viridiplantae</taxon>
        <taxon>Streptophyta</taxon>
        <taxon>Embryophyta</taxon>
        <taxon>Tracheophyta</taxon>
        <taxon>Spermatophyta</taxon>
        <taxon>Magnoliopsida</taxon>
        <taxon>eudicotyledons</taxon>
        <taxon>Gunneridae</taxon>
        <taxon>Pentapetalae</taxon>
        <taxon>asterids</taxon>
        <taxon>lamiids</taxon>
        <taxon>Lamiales</taxon>
        <taxon>Oleaceae</taxon>
        <taxon>Oleeae</taxon>
        <taxon>Olea</taxon>
    </lineage>
</organism>
<dbReference type="PANTHER" id="PTHR33431">
    <property type="entry name" value="ENABLED-LIKE PROTEIN (DUF1635)"/>
    <property type="match status" value="1"/>
</dbReference>
<dbReference type="Gramene" id="OE9A029163T1">
    <property type="protein sequence ID" value="OE9A029163C1"/>
    <property type="gene ID" value="OE9A029163"/>
</dbReference>
<dbReference type="Proteomes" id="UP000594638">
    <property type="component" value="Unassembled WGS sequence"/>
</dbReference>
<dbReference type="Pfam" id="PF07795">
    <property type="entry name" value="DUF1635"/>
    <property type="match status" value="1"/>
</dbReference>
<dbReference type="InterPro" id="IPR012862">
    <property type="entry name" value="DUF1635"/>
</dbReference>
<gene>
    <name evidence="2" type="ORF">OLEA9_A029163</name>
</gene>
<dbReference type="OrthoDB" id="778241at2759"/>
<sequence length="387" mass="42875">MEEMASLWSYQENVDELNQKLLFTTLELEKLKAETSEEMVKNKEYVKQLIQLLKIAIQERDEARIHLQNYLNRSLPLTSPKENLAVLPHFQADSSLLKPGKANSSVTESNSLSETYNSSPIDSLFDAVTSPELSNINLVAKPCAPGIDRASMIIDNLVVGRALPQKGKLLQAVVESGPLLQTLLVAGSLPRWRNPPRLQPFQIPPVSIKGPETQVFAQKPESNLNQLVSSRGMNSQPYAMRACGSSQILSPPMLNFGGMASGSCLGSASTAANSSVPLVKRQKLSFTSFSLFLLCLKVKFIANNLVNFADDDDWDTAKMNVLLVGNLLIHAQRKIKLFRFPSNRSHCVWLGIVIRLYLFPDLQSFCFSFRSINLDLPPQLSNCPASN</sequence>